<dbReference type="InterPro" id="IPR000160">
    <property type="entry name" value="GGDEF_dom"/>
</dbReference>
<name>A0A0F9S0R7_9ZZZZ</name>
<dbReference type="CDD" id="cd01949">
    <property type="entry name" value="GGDEF"/>
    <property type="match status" value="1"/>
</dbReference>
<dbReference type="InterPro" id="IPR043128">
    <property type="entry name" value="Rev_trsase/Diguanyl_cyclase"/>
</dbReference>
<dbReference type="AlphaFoldDB" id="A0A0F9S0R7"/>
<keyword evidence="2" id="KW-1133">Transmembrane helix</keyword>
<keyword evidence="2" id="KW-0472">Membrane</keyword>
<dbReference type="PANTHER" id="PTHR45138:SF9">
    <property type="entry name" value="DIGUANYLATE CYCLASE DGCM-RELATED"/>
    <property type="match status" value="1"/>
</dbReference>
<dbReference type="SMART" id="SM00028">
    <property type="entry name" value="TPR"/>
    <property type="match status" value="8"/>
</dbReference>
<dbReference type="PANTHER" id="PTHR45138">
    <property type="entry name" value="REGULATORY COMPONENTS OF SENSORY TRANSDUCTION SYSTEM"/>
    <property type="match status" value="1"/>
</dbReference>
<dbReference type="InterPro" id="IPR050469">
    <property type="entry name" value="Diguanylate_Cyclase"/>
</dbReference>
<feature type="domain" description="GGDEF" evidence="3">
    <location>
        <begin position="670"/>
        <end position="799"/>
    </location>
</feature>
<dbReference type="NCBIfam" id="TIGR00254">
    <property type="entry name" value="GGDEF"/>
    <property type="match status" value="1"/>
</dbReference>
<dbReference type="EMBL" id="LAZR01000870">
    <property type="protein sequence ID" value="KKN55812.1"/>
    <property type="molecule type" value="Genomic_DNA"/>
</dbReference>
<dbReference type="FunFam" id="3.30.70.270:FF:000001">
    <property type="entry name" value="Diguanylate cyclase domain protein"/>
    <property type="match status" value="1"/>
</dbReference>
<dbReference type="Pfam" id="PF13424">
    <property type="entry name" value="TPR_12"/>
    <property type="match status" value="1"/>
</dbReference>
<reference evidence="4" key="1">
    <citation type="journal article" date="2015" name="Nature">
        <title>Complex archaea that bridge the gap between prokaryotes and eukaryotes.</title>
        <authorList>
            <person name="Spang A."/>
            <person name="Saw J.H."/>
            <person name="Jorgensen S.L."/>
            <person name="Zaremba-Niedzwiedzka K."/>
            <person name="Martijn J."/>
            <person name="Lind A.E."/>
            <person name="van Eijk R."/>
            <person name="Schleper C."/>
            <person name="Guy L."/>
            <person name="Ettema T.J."/>
        </authorList>
    </citation>
    <scope>NUCLEOTIDE SEQUENCE</scope>
</reference>
<evidence type="ECO:0000256" key="2">
    <source>
        <dbReference type="SAM" id="Phobius"/>
    </source>
</evidence>
<dbReference type="Gene3D" id="1.25.40.10">
    <property type="entry name" value="Tetratricopeptide repeat domain"/>
    <property type="match status" value="2"/>
</dbReference>
<sequence length="810" mass="92642">MVNMEFYTHSYHTRKMDLISQVHCLFVNRIYNSKFLVKALLCALFISLSSAYAQETTSYSLINESSEGLLKRAELLMDTDVITSIELSKELLSQAQSADDTLLSAKLHNLLGKANKKNNNINESLHHYSQSSVYYSKLNDANNQIKASINYIKILLDEKRYDELALSIETLLPTTLVYGDEFFVAQVLLTKGDSFYDQKKYIDANAQYSSALKYLVDEDESVQKKLGETYKKLAQSYKRLKNREQTAYFYTKALGIYTNLGDLKLMARTLNTLAEAQRYLDNLVLALDYSTRALEIHKKIDDPVGLAKALLGAGIIYRHINLYEKSLEHVNKAYLYYKKVNNVLGIAKTSNQMGLLYTRLKQFDQAELFYQITIDLPEGMVEEKTLATALREMAVINYESGDLDSAMKFAQKAYVTYKAENLKSYISITSRIIANIYRAHGDKNKAIEYYKESLSVARVTGNKLYEIKSLTALAAILIGIDTNEAIILLKRSLALSTQLDDKLHMLYAYREIRIAEKLRGRIDESLRYAEEEIALTEILQNERDENKLALEKAHLHSHKMETELETLREKEKLHQLELEKKNNEIEISDQARVISELELAKNKYASIALAFLLAACLAIVLLVYRSFIASKKRNEELDYLAARDPLTNCYNRRILFEVMNRDFLNLPQIEEYCILMVDIDHFKSVNDTYGHSIGDTVLCGVAELLQANIRKSDRVARFGGEEFCIILPNTTQEQAIRIAEAIRIKVEEAIFDEIPVTCSFGVTSIKFKARTPSELIEQADLALYEAKSLGRNQVVLWDASFEEFKLFRSE</sequence>
<protein>
    <recommendedName>
        <fullName evidence="3">GGDEF domain-containing protein</fullName>
    </recommendedName>
</protein>
<dbReference type="SUPFAM" id="SSF48452">
    <property type="entry name" value="TPR-like"/>
    <property type="match status" value="3"/>
</dbReference>
<evidence type="ECO:0000313" key="4">
    <source>
        <dbReference type="EMBL" id="KKN55812.1"/>
    </source>
</evidence>
<dbReference type="SUPFAM" id="SSF55073">
    <property type="entry name" value="Nucleotide cyclase"/>
    <property type="match status" value="1"/>
</dbReference>
<dbReference type="InterPro" id="IPR011990">
    <property type="entry name" value="TPR-like_helical_dom_sf"/>
</dbReference>
<dbReference type="PROSITE" id="PS50887">
    <property type="entry name" value="GGDEF"/>
    <property type="match status" value="1"/>
</dbReference>
<dbReference type="Pfam" id="PF00990">
    <property type="entry name" value="GGDEF"/>
    <property type="match status" value="1"/>
</dbReference>
<dbReference type="SMART" id="SM00267">
    <property type="entry name" value="GGDEF"/>
    <property type="match status" value="1"/>
</dbReference>
<dbReference type="GO" id="GO:1902201">
    <property type="term" value="P:negative regulation of bacterial-type flagellum-dependent cell motility"/>
    <property type="evidence" value="ECO:0007669"/>
    <property type="project" value="TreeGrafter"/>
</dbReference>
<dbReference type="InterPro" id="IPR029787">
    <property type="entry name" value="Nucleotide_cyclase"/>
</dbReference>
<dbReference type="InterPro" id="IPR019734">
    <property type="entry name" value="TPR_rpt"/>
</dbReference>
<gene>
    <name evidence="4" type="ORF">LCGC14_0578440</name>
</gene>
<organism evidence="4">
    <name type="scientific">marine sediment metagenome</name>
    <dbReference type="NCBI Taxonomy" id="412755"/>
    <lineage>
        <taxon>unclassified sequences</taxon>
        <taxon>metagenomes</taxon>
        <taxon>ecological metagenomes</taxon>
    </lineage>
</organism>
<proteinExistence type="predicted"/>
<evidence type="ECO:0000259" key="3">
    <source>
        <dbReference type="PROSITE" id="PS50887"/>
    </source>
</evidence>
<dbReference type="GO" id="GO:0005886">
    <property type="term" value="C:plasma membrane"/>
    <property type="evidence" value="ECO:0007669"/>
    <property type="project" value="TreeGrafter"/>
</dbReference>
<comment type="caution">
    <text evidence="4">The sequence shown here is derived from an EMBL/GenBank/DDBJ whole genome shotgun (WGS) entry which is preliminary data.</text>
</comment>
<dbReference type="GO" id="GO:0043709">
    <property type="term" value="P:cell adhesion involved in single-species biofilm formation"/>
    <property type="evidence" value="ECO:0007669"/>
    <property type="project" value="TreeGrafter"/>
</dbReference>
<evidence type="ECO:0000256" key="1">
    <source>
        <dbReference type="SAM" id="Coils"/>
    </source>
</evidence>
<feature type="transmembrane region" description="Helical" evidence="2">
    <location>
        <begin position="604"/>
        <end position="624"/>
    </location>
</feature>
<dbReference type="GO" id="GO:0052621">
    <property type="term" value="F:diguanylate cyclase activity"/>
    <property type="evidence" value="ECO:0007669"/>
    <property type="project" value="TreeGrafter"/>
</dbReference>
<keyword evidence="1" id="KW-0175">Coiled coil</keyword>
<dbReference type="Gene3D" id="3.30.70.270">
    <property type="match status" value="1"/>
</dbReference>
<keyword evidence="2" id="KW-0812">Transmembrane</keyword>
<feature type="coiled-coil region" evidence="1">
    <location>
        <begin position="550"/>
        <end position="584"/>
    </location>
</feature>
<accession>A0A0F9S0R7</accession>